<keyword evidence="9" id="KW-0133">Cell shape</keyword>
<evidence type="ECO:0000256" key="2">
    <source>
        <dbReference type="ARBA" id="ARBA00004236"/>
    </source>
</evidence>
<feature type="region of interest" description="Disordered" evidence="14">
    <location>
        <begin position="629"/>
        <end position="650"/>
    </location>
</feature>
<keyword evidence="7" id="KW-0812">Transmembrane</keyword>
<evidence type="ECO:0000256" key="7">
    <source>
        <dbReference type="ARBA" id="ARBA00022692"/>
    </source>
</evidence>
<dbReference type="Gene3D" id="3.90.1310.10">
    <property type="entry name" value="Penicillin-binding protein 2a (Domain 2)"/>
    <property type="match status" value="1"/>
</dbReference>
<feature type="domain" description="Penicillin-binding protein dimerisation" evidence="16">
    <location>
        <begin position="59"/>
        <end position="230"/>
    </location>
</feature>
<keyword evidence="4" id="KW-0997">Cell inner membrane</keyword>
<dbReference type="InterPro" id="IPR036138">
    <property type="entry name" value="PBP_dimer_sf"/>
</dbReference>
<evidence type="ECO:0000313" key="17">
    <source>
        <dbReference type="EMBL" id="MBK1668439.1"/>
    </source>
</evidence>
<evidence type="ECO:0000256" key="14">
    <source>
        <dbReference type="SAM" id="MobiDB-lite"/>
    </source>
</evidence>
<accession>A0ABS1DDD3</accession>
<protein>
    <submittedName>
        <fullName evidence="17">Penicillin-binding protein 2</fullName>
    </submittedName>
</protein>
<dbReference type="PANTHER" id="PTHR30627">
    <property type="entry name" value="PEPTIDOGLYCAN D,D-TRANSPEPTIDASE"/>
    <property type="match status" value="1"/>
</dbReference>
<comment type="subcellular location">
    <subcellularLocation>
        <location evidence="2">Cell membrane</location>
    </subcellularLocation>
    <subcellularLocation>
        <location evidence="1">Membrane</location>
        <topology evidence="1">Single-pass membrane protein</topology>
    </subcellularLocation>
</comment>
<keyword evidence="3" id="KW-1003">Cell membrane</keyword>
<dbReference type="InterPro" id="IPR012338">
    <property type="entry name" value="Beta-lactam/transpept-like"/>
</dbReference>
<dbReference type="InterPro" id="IPR005311">
    <property type="entry name" value="PBP_dimer"/>
</dbReference>
<organism evidence="17 18">
    <name type="scientific">Rhodovibrio sodomensis</name>
    <dbReference type="NCBI Taxonomy" id="1088"/>
    <lineage>
        <taxon>Bacteria</taxon>
        <taxon>Pseudomonadati</taxon>
        <taxon>Pseudomonadota</taxon>
        <taxon>Alphaproteobacteria</taxon>
        <taxon>Rhodospirillales</taxon>
        <taxon>Rhodovibrionaceae</taxon>
        <taxon>Rhodovibrio</taxon>
    </lineage>
</organism>
<keyword evidence="13" id="KW-0961">Cell wall biogenesis/degradation</keyword>
<dbReference type="InterPro" id="IPR017790">
    <property type="entry name" value="Penicillin-binding_protein_2"/>
</dbReference>
<dbReference type="NCBIfam" id="TIGR03423">
    <property type="entry name" value="pbp2_mrdA"/>
    <property type="match status" value="1"/>
</dbReference>
<keyword evidence="8" id="KW-0378">Hydrolase</keyword>
<sequence>MNEDHSRFKTFSRRAALLGGGKALLFGALAARLYYLQVVEADKYATLAEDNRISLRLLPPPRGRILDRFGQPLAANEQNYKVVLVAEQAKDVERTLDRLAQIIELGAGERARIMTEVRKKRAFVPVTVREYLDWATVSRIEVNAPDLPGISIDVGQTRAYPFGPEMAHVLGYVAAVSESELKAAEDPLLELPGFKIGKNGLEKEYDEKLRGSAGTSTIEVNAVGRTIRELKREEGTPGKDLVLSLDQQLQTYVQQRLSGEKSASVVLLDIATGGVLAMGSVPSFDPNLFNLGISASHWRKLRNDPLHPLINKATAGLYNPGSTYKMMVALAALKAGIDPAETVYCPGHYDLGNARFHCWKNYGHGEMDMHAAIKESCDVYFYDLSRRVGIEKIAAMSRRFALGDKTGIDLPGERGGTIPTKAWKRAQIGEPWQGGETLVSAIGQGFVLTSPLQLAVMTARLASGRAVVPHFRRDLQPRADDGPRAQAVDAAQQVAETRGGPGPGTPAPEPMFAALDIPGADFALIRDAMDAVVNEPGGTAYSKRITRDGWHMAGKTGTSQVRRITMAERRQGVIDNEDLPWRRRDHGLYVAYAPVNAPRYAVAVVVEHGGGGSKSAAPIGRDVLAEAQRLDPLANDSPEQVADAPPIRRG</sequence>
<dbReference type="Pfam" id="PF00905">
    <property type="entry name" value="Transpeptidase"/>
    <property type="match status" value="1"/>
</dbReference>
<evidence type="ECO:0000256" key="13">
    <source>
        <dbReference type="ARBA" id="ARBA00023316"/>
    </source>
</evidence>
<evidence type="ECO:0000256" key="9">
    <source>
        <dbReference type="ARBA" id="ARBA00022960"/>
    </source>
</evidence>
<dbReference type="InterPro" id="IPR001460">
    <property type="entry name" value="PCN-bd_Tpept"/>
</dbReference>
<dbReference type="SUPFAM" id="SSF56519">
    <property type="entry name" value="Penicillin binding protein dimerisation domain"/>
    <property type="match status" value="1"/>
</dbReference>
<dbReference type="SUPFAM" id="SSF56601">
    <property type="entry name" value="beta-lactamase/transpeptidase-like"/>
    <property type="match status" value="1"/>
</dbReference>
<dbReference type="EMBL" id="NRRL01000023">
    <property type="protein sequence ID" value="MBK1668439.1"/>
    <property type="molecule type" value="Genomic_DNA"/>
</dbReference>
<evidence type="ECO:0000259" key="15">
    <source>
        <dbReference type="Pfam" id="PF00905"/>
    </source>
</evidence>
<comment type="caution">
    <text evidence="17">The sequence shown here is derived from an EMBL/GenBank/DDBJ whole genome shotgun (WGS) entry which is preliminary data.</text>
</comment>
<feature type="domain" description="Penicillin-binding protein transpeptidase" evidence="15">
    <location>
        <begin position="264"/>
        <end position="624"/>
    </location>
</feature>
<name>A0ABS1DDD3_9PROT</name>
<evidence type="ECO:0000259" key="16">
    <source>
        <dbReference type="Pfam" id="PF03717"/>
    </source>
</evidence>
<feature type="region of interest" description="Disordered" evidence="14">
    <location>
        <begin position="477"/>
        <end position="508"/>
    </location>
</feature>
<evidence type="ECO:0000256" key="6">
    <source>
        <dbReference type="ARBA" id="ARBA00022670"/>
    </source>
</evidence>
<dbReference type="PANTHER" id="PTHR30627:SF2">
    <property type="entry name" value="PEPTIDOGLYCAN D,D-TRANSPEPTIDASE MRDA"/>
    <property type="match status" value="1"/>
</dbReference>
<evidence type="ECO:0000256" key="5">
    <source>
        <dbReference type="ARBA" id="ARBA00022645"/>
    </source>
</evidence>
<keyword evidence="18" id="KW-1185">Reference proteome</keyword>
<evidence type="ECO:0000256" key="1">
    <source>
        <dbReference type="ARBA" id="ARBA00004167"/>
    </source>
</evidence>
<dbReference type="InterPro" id="IPR050515">
    <property type="entry name" value="Beta-lactam/transpept"/>
</dbReference>
<proteinExistence type="predicted"/>
<dbReference type="Pfam" id="PF03717">
    <property type="entry name" value="PBP_dimer"/>
    <property type="match status" value="1"/>
</dbReference>
<dbReference type="Proteomes" id="UP001296873">
    <property type="component" value="Unassembled WGS sequence"/>
</dbReference>
<keyword evidence="12" id="KW-0472">Membrane</keyword>
<dbReference type="Gene3D" id="3.40.710.10">
    <property type="entry name" value="DD-peptidase/beta-lactamase superfamily"/>
    <property type="match status" value="1"/>
</dbReference>
<evidence type="ECO:0000256" key="8">
    <source>
        <dbReference type="ARBA" id="ARBA00022801"/>
    </source>
</evidence>
<keyword evidence="10" id="KW-0573">Peptidoglycan synthesis</keyword>
<keyword evidence="11" id="KW-1133">Transmembrane helix</keyword>
<dbReference type="Gene3D" id="3.30.1390.30">
    <property type="entry name" value="Penicillin-binding protein 2a, domain 3"/>
    <property type="match status" value="1"/>
</dbReference>
<feature type="compositionally biased region" description="Low complexity" evidence="14">
    <location>
        <begin position="485"/>
        <end position="498"/>
    </location>
</feature>
<gene>
    <name evidence="17" type="primary">mrdA</name>
    <name evidence="17" type="ORF">CKO28_10375</name>
</gene>
<evidence type="ECO:0000256" key="12">
    <source>
        <dbReference type="ARBA" id="ARBA00023136"/>
    </source>
</evidence>
<evidence type="ECO:0000256" key="4">
    <source>
        <dbReference type="ARBA" id="ARBA00022519"/>
    </source>
</evidence>
<evidence type="ECO:0000256" key="11">
    <source>
        <dbReference type="ARBA" id="ARBA00022989"/>
    </source>
</evidence>
<reference evidence="17 18" key="1">
    <citation type="journal article" date="2020" name="Microorganisms">
        <title>Osmotic Adaptation and Compatible Solute Biosynthesis of Phototrophic Bacteria as Revealed from Genome Analyses.</title>
        <authorList>
            <person name="Imhoff J.F."/>
            <person name="Rahn T."/>
            <person name="Kunzel S."/>
            <person name="Keller A."/>
            <person name="Neulinger S.C."/>
        </authorList>
    </citation>
    <scope>NUCLEOTIDE SEQUENCE [LARGE SCALE GENOMIC DNA]</scope>
    <source>
        <strain evidence="17 18">DSM 9895</strain>
    </source>
</reference>
<evidence type="ECO:0000256" key="10">
    <source>
        <dbReference type="ARBA" id="ARBA00022984"/>
    </source>
</evidence>
<keyword evidence="6" id="KW-0645">Protease</keyword>
<keyword evidence="5" id="KW-0121">Carboxypeptidase</keyword>
<evidence type="ECO:0000313" key="18">
    <source>
        <dbReference type="Proteomes" id="UP001296873"/>
    </source>
</evidence>
<evidence type="ECO:0000256" key="3">
    <source>
        <dbReference type="ARBA" id="ARBA00022475"/>
    </source>
</evidence>